<keyword evidence="3" id="KW-0847">Vitamin C</keyword>
<name>A0ABW7VZ16_9NOCA</name>
<evidence type="ECO:0000259" key="7">
    <source>
        <dbReference type="PROSITE" id="PS51471"/>
    </source>
</evidence>
<dbReference type="InterPro" id="IPR006620">
    <property type="entry name" value="Pro_4_hyd_alph"/>
</dbReference>
<accession>A0ABW7VZ16</accession>
<dbReference type="Pfam" id="PF13640">
    <property type="entry name" value="2OG-FeII_Oxy_3"/>
    <property type="match status" value="1"/>
</dbReference>
<dbReference type="InterPro" id="IPR045054">
    <property type="entry name" value="P4HA-like"/>
</dbReference>
<gene>
    <name evidence="8" type="ORF">ACH49Z_18350</name>
</gene>
<evidence type="ECO:0000313" key="9">
    <source>
        <dbReference type="Proteomes" id="UP001611494"/>
    </source>
</evidence>
<comment type="cofactor">
    <cofactor evidence="1">
        <name>L-ascorbate</name>
        <dbReference type="ChEBI" id="CHEBI:38290"/>
    </cofactor>
</comment>
<evidence type="ECO:0000256" key="2">
    <source>
        <dbReference type="ARBA" id="ARBA00022723"/>
    </source>
</evidence>
<dbReference type="SMART" id="SM00702">
    <property type="entry name" value="P4Hc"/>
    <property type="match status" value="1"/>
</dbReference>
<keyword evidence="9" id="KW-1185">Reference proteome</keyword>
<comment type="caution">
    <text evidence="8">The sequence shown here is derived from an EMBL/GenBank/DDBJ whole genome shotgun (WGS) entry which is preliminary data.</text>
</comment>
<evidence type="ECO:0000313" key="8">
    <source>
        <dbReference type="EMBL" id="MFI2231806.1"/>
    </source>
</evidence>
<dbReference type="InterPro" id="IPR044862">
    <property type="entry name" value="Pro_4_hyd_alph_FE2OG_OXY"/>
</dbReference>
<keyword evidence="2" id="KW-0479">Metal-binding</keyword>
<keyword evidence="6" id="KW-0408">Iron</keyword>
<dbReference type="Gene3D" id="2.60.120.620">
    <property type="entry name" value="q2cbj1_9rhob like domain"/>
    <property type="match status" value="1"/>
</dbReference>
<dbReference type="RefSeq" id="WP_397063186.1">
    <property type="nucleotide sequence ID" value="NZ_JBIRYL010000004.1"/>
</dbReference>
<evidence type="ECO:0000256" key="4">
    <source>
        <dbReference type="ARBA" id="ARBA00022964"/>
    </source>
</evidence>
<dbReference type="PANTHER" id="PTHR10869">
    <property type="entry name" value="PROLYL 4-HYDROXYLASE ALPHA SUBUNIT"/>
    <property type="match status" value="1"/>
</dbReference>
<dbReference type="InterPro" id="IPR005123">
    <property type="entry name" value="Oxoglu/Fe-dep_dioxygenase_dom"/>
</dbReference>
<dbReference type="PANTHER" id="PTHR10869:SF246">
    <property type="entry name" value="TRANSMEMBRANE PROLYL 4-HYDROXYLASE"/>
    <property type="match status" value="1"/>
</dbReference>
<dbReference type="PROSITE" id="PS51471">
    <property type="entry name" value="FE2OG_OXY"/>
    <property type="match status" value="1"/>
</dbReference>
<sequence>MSVALDNSWRSRINTWINEKLEQGSSPESIIESMSSDGFEKDAATEAVHSLLRGEMPGASPYEYDPSPVLPDRVVHAHDRKIYALLRIEKPQMILFDDVLSADECDQIIEMSESRLQPSATIDPATGLFEQAATRTSESFMFALSENPLIDRVDRRISALMNCPRTYGEGLQVVRYRSGGQYVPHFDFFSPSDPGSIFHLTGGGQRTATLIVYLNDVEAGGATHFPDAGVSVSPRKGQALYFRYFNNIGQLDPATLHAGLPVLAGQKWIINKWVRRYQVP</sequence>
<organism evidence="8 9">
    <name type="scientific">Nocardia testacea</name>
    <dbReference type="NCBI Taxonomy" id="248551"/>
    <lineage>
        <taxon>Bacteria</taxon>
        <taxon>Bacillati</taxon>
        <taxon>Actinomycetota</taxon>
        <taxon>Actinomycetes</taxon>
        <taxon>Mycobacteriales</taxon>
        <taxon>Nocardiaceae</taxon>
        <taxon>Nocardia</taxon>
    </lineage>
</organism>
<keyword evidence="5" id="KW-0560">Oxidoreductase</keyword>
<feature type="domain" description="Fe2OG dioxygenase" evidence="7">
    <location>
        <begin position="167"/>
        <end position="276"/>
    </location>
</feature>
<evidence type="ECO:0000256" key="5">
    <source>
        <dbReference type="ARBA" id="ARBA00023002"/>
    </source>
</evidence>
<reference evidence="8 9" key="1">
    <citation type="submission" date="2024-10" db="EMBL/GenBank/DDBJ databases">
        <title>The Natural Products Discovery Center: Release of the First 8490 Sequenced Strains for Exploring Actinobacteria Biosynthetic Diversity.</title>
        <authorList>
            <person name="Kalkreuter E."/>
            <person name="Kautsar S.A."/>
            <person name="Yang D."/>
            <person name="Bader C.D."/>
            <person name="Teijaro C.N."/>
            <person name="Fluegel L."/>
            <person name="Davis C.M."/>
            <person name="Simpson J.R."/>
            <person name="Lauterbach L."/>
            <person name="Steele A.D."/>
            <person name="Gui C."/>
            <person name="Meng S."/>
            <person name="Li G."/>
            <person name="Viehrig K."/>
            <person name="Ye F."/>
            <person name="Su P."/>
            <person name="Kiefer A.F."/>
            <person name="Nichols A."/>
            <person name="Cepeda A.J."/>
            <person name="Yan W."/>
            <person name="Fan B."/>
            <person name="Jiang Y."/>
            <person name="Adhikari A."/>
            <person name="Zheng C.-J."/>
            <person name="Schuster L."/>
            <person name="Cowan T.M."/>
            <person name="Smanski M.J."/>
            <person name="Chevrette M.G."/>
            <person name="De Carvalho L.P.S."/>
            <person name="Shen B."/>
        </authorList>
    </citation>
    <scope>NUCLEOTIDE SEQUENCE [LARGE SCALE GENOMIC DNA]</scope>
    <source>
        <strain evidence="8 9">NPDC019377</strain>
    </source>
</reference>
<protein>
    <submittedName>
        <fullName evidence="8">2OG-Fe(II) oxygenase</fullName>
    </submittedName>
</protein>
<dbReference type="EMBL" id="JBIRYL010000004">
    <property type="protein sequence ID" value="MFI2231806.1"/>
    <property type="molecule type" value="Genomic_DNA"/>
</dbReference>
<proteinExistence type="predicted"/>
<keyword evidence="4" id="KW-0223">Dioxygenase</keyword>
<evidence type="ECO:0000256" key="3">
    <source>
        <dbReference type="ARBA" id="ARBA00022896"/>
    </source>
</evidence>
<evidence type="ECO:0000256" key="1">
    <source>
        <dbReference type="ARBA" id="ARBA00001961"/>
    </source>
</evidence>
<evidence type="ECO:0000256" key="6">
    <source>
        <dbReference type="ARBA" id="ARBA00023004"/>
    </source>
</evidence>
<dbReference type="Proteomes" id="UP001611494">
    <property type="component" value="Unassembled WGS sequence"/>
</dbReference>